<evidence type="ECO:0000313" key="15">
    <source>
        <dbReference type="Proteomes" id="UP000694915"/>
    </source>
</evidence>
<evidence type="ECO:0000256" key="8">
    <source>
        <dbReference type="ARBA" id="ARBA00023136"/>
    </source>
</evidence>
<evidence type="ECO:0000256" key="7">
    <source>
        <dbReference type="ARBA" id="ARBA00022801"/>
    </source>
</evidence>
<dbReference type="EC" id="3.2.1.35" evidence="13 14"/>
<evidence type="ECO:0000313" key="16">
    <source>
        <dbReference type="RefSeq" id="XP_013208700.1"/>
    </source>
</evidence>
<evidence type="ECO:0000256" key="3">
    <source>
        <dbReference type="ARBA" id="ARBA00008871"/>
    </source>
</evidence>
<evidence type="ECO:0000256" key="12">
    <source>
        <dbReference type="ARBA" id="ARBA00023295"/>
    </source>
</evidence>
<dbReference type="SUPFAM" id="SSF51445">
    <property type="entry name" value="(Trans)glycosidases"/>
    <property type="match status" value="1"/>
</dbReference>
<dbReference type="InterPro" id="IPR017853">
    <property type="entry name" value="GH"/>
</dbReference>
<evidence type="ECO:0000256" key="14">
    <source>
        <dbReference type="RuleBase" id="RU610713"/>
    </source>
</evidence>
<dbReference type="PIRSF" id="PIRSF038193">
    <property type="entry name" value="Hyaluronidase"/>
    <property type="match status" value="1"/>
</dbReference>
<evidence type="ECO:0000256" key="5">
    <source>
        <dbReference type="ARBA" id="ARBA00022622"/>
    </source>
</evidence>
<keyword evidence="7 13" id="KW-0378">Hydrolase</keyword>
<dbReference type="PANTHER" id="PTHR11769:SF17">
    <property type="entry name" value="HYALURONIDASE PH-20"/>
    <property type="match status" value="1"/>
</dbReference>
<keyword evidence="10" id="KW-0325">Glycoprotein</keyword>
<dbReference type="PIRSF" id="PIRSF500773">
    <property type="entry name" value="Hyaluronidase_PH20_Hyal5"/>
    <property type="match status" value="1"/>
</dbReference>
<keyword evidence="15" id="KW-1185">Reference proteome</keyword>
<dbReference type="InterPro" id="IPR018155">
    <property type="entry name" value="Hyaluronidase"/>
</dbReference>
<protein>
    <recommendedName>
        <fullName evidence="13 14">Hyaluronidase</fullName>
        <ecNumber evidence="13 14">3.2.1.35</ecNumber>
    </recommendedName>
</protein>
<evidence type="ECO:0000256" key="10">
    <source>
        <dbReference type="ARBA" id="ARBA00023180"/>
    </source>
</evidence>
<reference evidence="16" key="1">
    <citation type="submission" date="2025-08" db="UniProtKB">
        <authorList>
            <consortium name="RefSeq"/>
        </authorList>
    </citation>
    <scope>IDENTIFICATION</scope>
</reference>
<comment type="catalytic activity">
    <reaction evidence="1 13 14">
        <text>Random hydrolysis of (1-&gt;4)-linkages between N-acetyl-beta-D-glucosamine and D-glucuronate residues in hyaluronate.</text>
        <dbReference type="EC" id="3.2.1.35"/>
    </reaction>
</comment>
<dbReference type="PRINTS" id="PR00848">
    <property type="entry name" value="SPERMPH20"/>
</dbReference>
<keyword evidence="4" id="KW-1003">Cell membrane</keyword>
<evidence type="ECO:0000256" key="1">
    <source>
        <dbReference type="ARBA" id="ARBA00000251"/>
    </source>
</evidence>
<gene>
    <name evidence="16" type="primary">LOC101997681</name>
</gene>
<keyword evidence="9" id="KW-1015">Disulfide bond</keyword>
<organism evidence="15 16">
    <name type="scientific">Microtus ochrogaster</name>
    <name type="common">Prairie vole</name>
    <dbReference type="NCBI Taxonomy" id="79684"/>
    <lineage>
        <taxon>Eukaryota</taxon>
        <taxon>Metazoa</taxon>
        <taxon>Chordata</taxon>
        <taxon>Craniata</taxon>
        <taxon>Vertebrata</taxon>
        <taxon>Euteleostomi</taxon>
        <taxon>Mammalia</taxon>
        <taxon>Eutheria</taxon>
        <taxon>Euarchontoglires</taxon>
        <taxon>Glires</taxon>
        <taxon>Rodentia</taxon>
        <taxon>Myomorpha</taxon>
        <taxon>Muroidea</taxon>
        <taxon>Cricetidae</taxon>
        <taxon>Arvicolinae</taxon>
        <taxon>Microtus</taxon>
    </lineage>
</organism>
<dbReference type="RefSeq" id="XP_013208700.1">
    <property type="nucleotide sequence ID" value="XM_013353246.1"/>
</dbReference>
<evidence type="ECO:0000256" key="9">
    <source>
        <dbReference type="ARBA" id="ARBA00023157"/>
    </source>
</evidence>
<evidence type="ECO:0000256" key="2">
    <source>
        <dbReference type="ARBA" id="ARBA00004609"/>
    </source>
</evidence>
<dbReference type="PRINTS" id="PR00846">
    <property type="entry name" value="GLHYDRLASE56"/>
</dbReference>
<keyword evidence="12 13" id="KW-0326">Glycosidase</keyword>
<keyword evidence="6" id="KW-0732">Signal</keyword>
<dbReference type="PANTHER" id="PTHR11769">
    <property type="entry name" value="HYALURONIDASE"/>
    <property type="match status" value="1"/>
</dbReference>
<dbReference type="GeneID" id="101997681"/>
<comment type="similarity">
    <text evidence="3 13 14">Belongs to the glycosyl hydrolase 56 family.</text>
</comment>
<dbReference type="Gene3D" id="3.20.20.70">
    <property type="entry name" value="Aldolase class I"/>
    <property type="match status" value="1"/>
</dbReference>
<proteinExistence type="inferred from homology"/>
<evidence type="ECO:0000256" key="11">
    <source>
        <dbReference type="ARBA" id="ARBA00023288"/>
    </source>
</evidence>
<comment type="subcellular location">
    <subcellularLocation>
        <location evidence="2">Cell membrane</location>
        <topology evidence="2">Lipid-anchor</topology>
        <topology evidence="2">GPI-anchor</topology>
    </subcellularLocation>
</comment>
<keyword evidence="11" id="KW-0449">Lipoprotein</keyword>
<evidence type="ECO:0000256" key="4">
    <source>
        <dbReference type="ARBA" id="ARBA00022475"/>
    </source>
</evidence>
<evidence type="ECO:0000256" key="13">
    <source>
        <dbReference type="PIRNR" id="PIRNR038193"/>
    </source>
</evidence>
<evidence type="ECO:0000256" key="6">
    <source>
        <dbReference type="ARBA" id="ARBA00022729"/>
    </source>
</evidence>
<dbReference type="Proteomes" id="UP000694915">
    <property type="component" value="Unplaced"/>
</dbReference>
<keyword evidence="8" id="KW-0472">Membrane</keyword>
<dbReference type="InterPro" id="IPR001439">
    <property type="entry name" value="Hyaluronidase_PH20/Hyal5"/>
</dbReference>
<accession>A0ABM1AUS8</accession>
<dbReference type="Pfam" id="PF01630">
    <property type="entry name" value="Glyco_hydro_56"/>
    <property type="match status" value="1"/>
</dbReference>
<dbReference type="InterPro" id="IPR013785">
    <property type="entry name" value="Aldolase_TIM"/>
</dbReference>
<sequence length="500" mass="57855">MMGELRFKHLFRKSFTESEGTFQVVVIIFLLSPCSLAVDYRAAPLMPNETFLWAWNVPAEACIGSVNHSLDMSFFSLTGSPRKNATGQAVTIFYIDRLGKYPHIDEKQREVFGGVPQAGNFQEHLDKAKTDIKHYIPVDQLGLAVIDWEEWRPTWERNWTPKDIYKNKSIQLIRTQNPGMNIAQANIKAKEQFESAGRKYMEETLKLGKKLRPKYFWGFFLFPDCYNYQNYLDPGYKGKCPNIEIERNNNLGWIWKESTALYPATYLKRELKSSPNAKLFNRYRVVEGIRMSKVREEKNPLPVFLYTRVVFSDRIWEFLSLNDLVNTIGEAVALGTSGVVIWDSISIAQRVQTGCPALHKYANSILYPYIINVTLAAKMCSQTLCNHRGICTRKDKNSNHYIQLNPKNLEIISKNEKFEVVGNPRVGDLKYFSEHFKCTCYTNMNCKERPDIERVENVNVCTRNNICIKTHVDPDRAFYLLPGKNLLFFTTVTHMLCHLL</sequence>
<keyword evidence="5" id="KW-0336">GPI-anchor</keyword>
<name>A0ABM1AUS8_MICOH</name>